<dbReference type="GO" id="GO:0005576">
    <property type="term" value="C:extracellular region"/>
    <property type="evidence" value="ECO:0007669"/>
    <property type="project" value="UniProtKB-SubCell"/>
</dbReference>
<keyword evidence="6 10" id="KW-0732">Signal</keyword>
<feature type="compositionally biased region" description="Low complexity" evidence="9">
    <location>
        <begin position="330"/>
        <end position="350"/>
    </location>
</feature>
<evidence type="ECO:0000256" key="10">
    <source>
        <dbReference type="SAM" id="SignalP"/>
    </source>
</evidence>
<feature type="compositionally biased region" description="Low complexity" evidence="9">
    <location>
        <begin position="202"/>
        <end position="232"/>
    </location>
</feature>
<evidence type="ECO:0000256" key="7">
    <source>
        <dbReference type="ARBA" id="ARBA00023157"/>
    </source>
</evidence>
<organism evidence="12 13">
    <name type="scientific">Ascochyta lentis</name>
    <dbReference type="NCBI Taxonomy" id="205686"/>
    <lineage>
        <taxon>Eukaryota</taxon>
        <taxon>Fungi</taxon>
        <taxon>Dikarya</taxon>
        <taxon>Ascomycota</taxon>
        <taxon>Pezizomycotina</taxon>
        <taxon>Dothideomycetes</taxon>
        <taxon>Pleosporomycetidae</taxon>
        <taxon>Pleosporales</taxon>
        <taxon>Pleosporineae</taxon>
        <taxon>Didymellaceae</taxon>
        <taxon>Ascochyta</taxon>
    </lineage>
</organism>
<evidence type="ECO:0000313" key="12">
    <source>
        <dbReference type="EMBL" id="KAF9697236.1"/>
    </source>
</evidence>
<feature type="compositionally biased region" description="Low complexity" evidence="9">
    <location>
        <begin position="242"/>
        <end position="251"/>
    </location>
</feature>
<evidence type="ECO:0000256" key="9">
    <source>
        <dbReference type="SAM" id="MobiDB-lite"/>
    </source>
</evidence>
<evidence type="ECO:0000259" key="11">
    <source>
        <dbReference type="Pfam" id="PF05730"/>
    </source>
</evidence>
<keyword evidence="5" id="KW-0336">GPI-anchor</keyword>
<keyword evidence="5" id="KW-0325">Glycoprotein</keyword>
<evidence type="ECO:0000256" key="4">
    <source>
        <dbReference type="ARBA" id="ARBA00022525"/>
    </source>
</evidence>
<feature type="chain" id="PRO_5034020725" description="CFEM domain-containing protein" evidence="10">
    <location>
        <begin position="19"/>
        <end position="717"/>
    </location>
</feature>
<keyword evidence="7" id="KW-1015">Disulfide bond</keyword>
<comment type="subcellular location">
    <subcellularLocation>
        <location evidence="1">Membrane</location>
        <topology evidence="1">Lipid-anchor</topology>
        <topology evidence="1">GPI-anchor</topology>
    </subcellularLocation>
    <subcellularLocation>
        <location evidence="2">Secreted</location>
    </subcellularLocation>
</comment>
<feature type="region of interest" description="Disordered" evidence="9">
    <location>
        <begin position="390"/>
        <end position="418"/>
    </location>
</feature>
<feature type="compositionally biased region" description="Polar residues" evidence="9">
    <location>
        <begin position="390"/>
        <end position="416"/>
    </location>
</feature>
<sequence length="717" mass="72500">MKVTQAVLATGLIGQAAATWNMFGNPFNSPNYNNNECSDKQKGGFDWSDLKDGDSNFSYGDFDFTGGWKCSNSFGKRDALSKRTFGSKCIKNKVSKEKPASFGCDKRKAGFSITHIDVSVEYDVDLELHYKMPTGETCKQVAPCSASGSTIQNTQCGGAKSVDVYLPKHDKSDKECEIGFHNIGFDCNPGKGYNPPSPPEVPSSSAPVVSQPATTPVVSQPASSAPPTTTPSCNGDECNSQPPTTSSAAPPCDGQYCASQPPPSSIPASSIPASSIPASSIPASSIPASSIPASSIPASSIPASSAPASSAPASSSAPATEVTISSGYDVPATSTPEVSSPPATETPTAPCNGGYGESCEGTTAVSSAPIETPSSNVPATFSSIAPFTNSSAPASTAPPTYETSPVASQPPASESATVPACDGSYGASCEGTTAVSSPLASSTVVLSTGVPQPSSPSYPPVSPPDVLPKCMNTWLEVSGDCKNNADASCYCKNKDFTKQVIDCVSAWCGTDDETRKALQYLIGICAEHVPENPGLVTDCPSYIPLNPTPATPTAPNGGVSTPAGEVGSTAVPGTTPAPEVPSGGASTVVVPGETPAPEAPSGGVTGNVPVETPCTTIIYGTTTLTIPQVHFTTQTNEAGSAPTEPVGLVPGTVPAQAPASTTAAPYPIAGTTLATFKPTGTGAYSPTSPSEFTGAAAPFKLEAQHAILGAMLAFFAL</sequence>
<dbReference type="Pfam" id="PF05730">
    <property type="entry name" value="CFEM"/>
    <property type="match status" value="1"/>
</dbReference>
<feature type="domain" description="CFEM" evidence="11">
    <location>
        <begin position="462"/>
        <end position="526"/>
    </location>
</feature>
<proteinExistence type="inferred from homology"/>
<comment type="similarity">
    <text evidence="3">Belongs to the RBT5 family.</text>
</comment>
<evidence type="ECO:0000256" key="6">
    <source>
        <dbReference type="ARBA" id="ARBA00022729"/>
    </source>
</evidence>
<gene>
    <name evidence="12" type="ORF">EKO04_004946</name>
</gene>
<protein>
    <recommendedName>
        <fullName evidence="11">CFEM domain-containing protein</fullName>
    </recommendedName>
</protein>
<evidence type="ECO:0000256" key="1">
    <source>
        <dbReference type="ARBA" id="ARBA00004589"/>
    </source>
</evidence>
<keyword evidence="8" id="KW-0449">Lipoprotein</keyword>
<dbReference type="OrthoDB" id="5431405at2759"/>
<dbReference type="AlphaFoldDB" id="A0A8H7ME77"/>
<reference evidence="12" key="2">
    <citation type="submission" date="2020-09" db="EMBL/GenBank/DDBJ databases">
        <title>Reference genome assembly for Australian Ascochyta lentis isolate Al4.</title>
        <authorList>
            <person name="Lee R.C."/>
            <person name="Farfan-Caceres L.M."/>
            <person name="Debler J.W."/>
            <person name="Williams A.H."/>
            <person name="Henares B.M."/>
        </authorList>
    </citation>
    <scope>NUCLEOTIDE SEQUENCE</scope>
    <source>
        <strain evidence="12">Al4</strain>
    </source>
</reference>
<evidence type="ECO:0000313" key="13">
    <source>
        <dbReference type="Proteomes" id="UP000651452"/>
    </source>
</evidence>
<keyword evidence="4" id="KW-0964">Secreted</keyword>
<feature type="signal peptide" evidence="10">
    <location>
        <begin position="1"/>
        <end position="18"/>
    </location>
</feature>
<feature type="region of interest" description="Disordered" evidence="9">
    <location>
        <begin position="191"/>
        <end position="355"/>
    </location>
</feature>
<evidence type="ECO:0000256" key="3">
    <source>
        <dbReference type="ARBA" id="ARBA00010031"/>
    </source>
</evidence>
<accession>A0A8H7ME77</accession>
<dbReference type="GO" id="GO:0098552">
    <property type="term" value="C:side of membrane"/>
    <property type="evidence" value="ECO:0007669"/>
    <property type="project" value="UniProtKB-KW"/>
</dbReference>
<evidence type="ECO:0000256" key="5">
    <source>
        <dbReference type="ARBA" id="ARBA00022622"/>
    </source>
</evidence>
<feature type="region of interest" description="Disordered" evidence="9">
    <location>
        <begin position="548"/>
        <end position="608"/>
    </location>
</feature>
<dbReference type="EMBL" id="RZGK01000008">
    <property type="protein sequence ID" value="KAF9697236.1"/>
    <property type="molecule type" value="Genomic_DNA"/>
</dbReference>
<feature type="compositionally biased region" description="Low complexity" evidence="9">
    <location>
        <begin position="266"/>
        <end position="319"/>
    </location>
</feature>
<reference evidence="12" key="1">
    <citation type="submission" date="2018-12" db="EMBL/GenBank/DDBJ databases">
        <authorList>
            <person name="Syme R.A."/>
            <person name="Farfan-Caceres L."/>
            <person name="Lichtenzveig J."/>
        </authorList>
    </citation>
    <scope>NUCLEOTIDE SEQUENCE</scope>
    <source>
        <strain evidence="12">Al4</strain>
    </source>
</reference>
<keyword evidence="5" id="KW-0472">Membrane</keyword>
<evidence type="ECO:0000256" key="2">
    <source>
        <dbReference type="ARBA" id="ARBA00004613"/>
    </source>
</evidence>
<name>A0A8H7ME77_9PLEO</name>
<dbReference type="Proteomes" id="UP000651452">
    <property type="component" value="Unassembled WGS sequence"/>
</dbReference>
<evidence type="ECO:0000256" key="8">
    <source>
        <dbReference type="ARBA" id="ARBA00023288"/>
    </source>
</evidence>
<comment type="caution">
    <text evidence="12">The sequence shown here is derived from an EMBL/GenBank/DDBJ whole genome shotgun (WGS) entry which is preliminary data.</text>
</comment>
<keyword evidence="13" id="KW-1185">Reference proteome</keyword>
<dbReference type="InterPro" id="IPR008427">
    <property type="entry name" value="Extracellular_membr_CFEM_dom"/>
</dbReference>